<evidence type="ECO:0000313" key="2">
    <source>
        <dbReference type="Proteomes" id="UP000481858"/>
    </source>
</evidence>
<dbReference type="InParanoid" id="A0A7C8IYW3"/>
<keyword evidence="2" id="KW-1185">Reference proteome</keyword>
<gene>
    <name evidence="1" type="ORF">GQX73_g3822</name>
</gene>
<name>A0A7C8IYW3_9PEZI</name>
<sequence length="320" mass="35548">MPRMHLVPEVENSADAPDVFAERTLQVKLVDFWKRQSLTTGPEYDVLVAQERYDKFYAEFLLTVPPVFSLEPDTQWDNRLPKLYLQRQILHTAIFDSLCYNFRPSLLQDPAEVELLPGYKQILLSSHKKALASAALKVLEKVSTLHNMIGASHARYPGIIIPAFEAAVPLLCLCADTDFPGETMDASLTTGTLHPLSTTMANLTRNQCMQAIRDAVERLQSLAEFSKMAEAGARALASLIARVEYPSTQPQQQSSIMRAIDPTMQLIDSWKGEQIGSINGVFTVTDVLRGTHSSLPVNWGVVEDLSGSLWDKGSLPFSDI</sequence>
<comment type="caution">
    <text evidence="1">The sequence shown here is derived from an EMBL/GenBank/DDBJ whole genome shotgun (WGS) entry which is preliminary data.</text>
</comment>
<dbReference type="CDD" id="cd12148">
    <property type="entry name" value="fungal_TF_MHR"/>
    <property type="match status" value="1"/>
</dbReference>
<proteinExistence type="predicted"/>
<evidence type="ECO:0000313" key="1">
    <source>
        <dbReference type="EMBL" id="KAF2969702.1"/>
    </source>
</evidence>
<accession>A0A7C8IYW3</accession>
<protein>
    <submittedName>
        <fullName evidence="1">Uncharacterized protein</fullName>
    </submittedName>
</protein>
<reference evidence="1 2" key="1">
    <citation type="submission" date="2019-12" db="EMBL/GenBank/DDBJ databases">
        <title>Draft genome sequence of the ascomycete Xylaria multiplex DSM 110363.</title>
        <authorList>
            <person name="Buettner E."/>
            <person name="Kellner H."/>
        </authorList>
    </citation>
    <scope>NUCLEOTIDE SEQUENCE [LARGE SCALE GENOMIC DNA]</scope>
    <source>
        <strain evidence="1 2">DSM 110363</strain>
    </source>
</reference>
<dbReference type="OrthoDB" id="5344325at2759"/>
<dbReference type="AlphaFoldDB" id="A0A7C8IYW3"/>
<dbReference type="Proteomes" id="UP000481858">
    <property type="component" value="Unassembled WGS sequence"/>
</dbReference>
<organism evidence="1 2">
    <name type="scientific">Xylaria multiplex</name>
    <dbReference type="NCBI Taxonomy" id="323545"/>
    <lineage>
        <taxon>Eukaryota</taxon>
        <taxon>Fungi</taxon>
        <taxon>Dikarya</taxon>
        <taxon>Ascomycota</taxon>
        <taxon>Pezizomycotina</taxon>
        <taxon>Sordariomycetes</taxon>
        <taxon>Xylariomycetidae</taxon>
        <taxon>Xylariales</taxon>
        <taxon>Xylariaceae</taxon>
        <taxon>Xylaria</taxon>
    </lineage>
</organism>
<dbReference type="EMBL" id="WUBL01000032">
    <property type="protein sequence ID" value="KAF2969702.1"/>
    <property type="molecule type" value="Genomic_DNA"/>
</dbReference>